<evidence type="ECO:0000259" key="17">
    <source>
        <dbReference type="PROSITE" id="PS50880"/>
    </source>
</evidence>
<dbReference type="SMART" id="SM00493">
    <property type="entry name" value="TOPRIM"/>
    <property type="match status" value="1"/>
</dbReference>
<dbReference type="EMBL" id="PVNL01000147">
    <property type="protein sequence ID" value="PRP93646.1"/>
    <property type="molecule type" value="Genomic_DNA"/>
</dbReference>
<keyword evidence="11 22" id="KW-0413">Isomerase</keyword>
<evidence type="ECO:0000256" key="14">
    <source>
        <dbReference type="ARBA" id="ARBA00044535"/>
    </source>
</evidence>
<evidence type="ECO:0000256" key="3">
    <source>
        <dbReference type="ARBA" id="ARBA00022723"/>
    </source>
</evidence>
<dbReference type="SUPFAM" id="SSF56712">
    <property type="entry name" value="Prokaryotic type I DNA topoisomerase"/>
    <property type="match status" value="1"/>
</dbReference>
<dbReference type="Pfam" id="PF16124">
    <property type="entry name" value="RecQ_Zn_bind"/>
    <property type="match status" value="1"/>
</dbReference>
<feature type="region of interest" description="Disordered" evidence="16">
    <location>
        <begin position="628"/>
        <end position="648"/>
    </location>
</feature>
<organism evidence="22 23">
    <name type="scientific">Enhygromyxa salina</name>
    <dbReference type="NCBI Taxonomy" id="215803"/>
    <lineage>
        <taxon>Bacteria</taxon>
        <taxon>Pseudomonadati</taxon>
        <taxon>Myxococcota</taxon>
        <taxon>Polyangia</taxon>
        <taxon>Nannocystales</taxon>
        <taxon>Nannocystaceae</taxon>
        <taxon>Enhygromyxa</taxon>
    </lineage>
</organism>
<dbReference type="Gene3D" id="1.10.460.10">
    <property type="entry name" value="Topoisomerase I, domain 2"/>
    <property type="match status" value="1"/>
</dbReference>
<name>A0A2S9XL85_9BACT</name>
<proteinExistence type="inferred from homology"/>
<dbReference type="InterPro" id="IPR034144">
    <property type="entry name" value="TOPRIM_TopoIII"/>
</dbReference>
<dbReference type="RefSeq" id="WP_106094818.1">
    <property type="nucleotide sequence ID" value="NZ_PVNL01000147.1"/>
</dbReference>
<dbReference type="InterPro" id="IPR004589">
    <property type="entry name" value="DNA_helicase_ATP-dep_RecQ"/>
</dbReference>
<gene>
    <name evidence="22" type="primary">topB</name>
    <name evidence="22" type="ORF">ENSA7_80740</name>
</gene>
<dbReference type="GO" id="GO:0006281">
    <property type="term" value="P:DNA repair"/>
    <property type="evidence" value="ECO:0007669"/>
    <property type="project" value="TreeGrafter"/>
</dbReference>
<dbReference type="InterPro" id="IPR003602">
    <property type="entry name" value="Topo_IA_DNA-bd_dom"/>
</dbReference>
<dbReference type="InterPro" id="IPR013826">
    <property type="entry name" value="Topo_IA_cen_sub3"/>
</dbReference>
<evidence type="ECO:0000256" key="13">
    <source>
        <dbReference type="ARBA" id="ARBA00034808"/>
    </source>
</evidence>
<dbReference type="PANTHER" id="PTHR13710">
    <property type="entry name" value="DNA HELICASE RECQ FAMILY MEMBER"/>
    <property type="match status" value="1"/>
</dbReference>
<dbReference type="InterPro" id="IPR014001">
    <property type="entry name" value="Helicase_ATP-bd"/>
</dbReference>
<dbReference type="InterPro" id="IPR002121">
    <property type="entry name" value="HRDC_dom"/>
</dbReference>
<dbReference type="GO" id="GO:0005694">
    <property type="term" value="C:chromosome"/>
    <property type="evidence" value="ECO:0007669"/>
    <property type="project" value="TreeGrafter"/>
</dbReference>
<dbReference type="PROSITE" id="PS51194">
    <property type="entry name" value="HELICASE_CTER"/>
    <property type="match status" value="1"/>
</dbReference>
<evidence type="ECO:0000313" key="22">
    <source>
        <dbReference type="EMBL" id="PRP93646.1"/>
    </source>
</evidence>
<dbReference type="InterPro" id="IPR001650">
    <property type="entry name" value="Helicase_C-like"/>
</dbReference>
<dbReference type="PANTHER" id="PTHR13710:SF105">
    <property type="entry name" value="ATP-DEPENDENT DNA HELICASE Q1"/>
    <property type="match status" value="1"/>
</dbReference>
<dbReference type="CDD" id="cd17920">
    <property type="entry name" value="DEXHc_RecQ"/>
    <property type="match status" value="1"/>
</dbReference>
<dbReference type="GO" id="GO:0046872">
    <property type="term" value="F:metal ion binding"/>
    <property type="evidence" value="ECO:0007669"/>
    <property type="project" value="UniProtKB-KW"/>
</dbReference>
<dbReference type="SMART" id="SM00490">
    <property type="entry name" value="HELICc"/>
    <property type="match status" value="1"/>
</dbReference>
<dbReference type="InterPro" id="IPR044876">
    <property type="entry name" value="HRDC_dom_sf"/>
</dbReference>
<dbReference type="NCBIfam" id="NF005829">
    <property type="entry name" value="PRK07726.1"/>
    <property type="match status" value="1"/>
</dbReference>
<evidence type="ECO:0000256" key="2">
    <source>
        <dbReference type="ARBA" id="ARBA00005446"/>
    </source>
</evidence>
<dbReference type="PROSITE" id="PS50880">
    <property type="entry name" value="TOPRIM"/>
    <property type="match status" value="1"/>
</dbReference>
<dbReference type="InterPro" id="IPR006171">
    <property type="entry name" value="TOPRIM_dom"/>
</dbReference>
<dbReference type="PROSITE" id="PS00396">
    <property type="entry name" value="TOPO_IA_1"/>
    <property type="match status" value="1"/>
</dbReference>
<evidence type="ECO:0000256" key="12">
    <source>
        <dbReference type="ARBA" id="ARBA00034617"/>
    </source>
</evidence>
<dbReference type="Gene3D" id="3.40.50.140">
    <property type="match status" value="1"/>
</dbReference>
<reference evidence="22 23" key="1">
    <citation type="submission" date="2018-03" db="EMBL/GenBank/DDBJ databases">
        <title>Draft Genome Sequences of the Obligatory Marine Myxobacteria Enhygromyxa salina SWB007.</title>
        <authorList>
            <person name="Poehlein A."/>
            <person name="Moghaddam J.A."/>
            <person name="Harms H."/>
            <person name="Alanjari M."/>
            <person name="Koenig G.M."/>
            <person name="Daniel R."/>
            <person name="Schaeberle T.F."/>
        </authorList>
    </citation>
    <scope>NUCLEOTIDE SEQUENCE [LARGE SCALE GENOMIC DNA]</scope>
    <source>
        <strain evidence="22 23">SWB007</strain>
    </source>
</reference>
<feature type="compositionally biased region" description="Low complexity" evidence="16">
    <location>
        <begin position="628"/>
        <end position="644"/>
    </location>
</feature>
<dbReference type="Proteomes" id="UP000238823">
    <property type="component" value="Unassembled WGS sequence"/>
</dbReference>
<dbReference type="GO" id="GO:0006265">
    <property type="term" value="P:DNA topological change"/>
    <property type="evidence" value="ECO:0007669"/>
    <property type="project" value="InterPro"/>
</dbReference>
<evidence type="ECO:0000256" key="6">
    <source>
        <dbReference type="ARBA" id="ARBA00022806"/>
    </source>
</evidence>
<feature type="compositionally biased region" description="Basic and acidic residues" evidence="16">
    <location>
        <begin position="229"/>
        <end position="240"/>
    </location>
</feature>
<dbReference type="CDD" id="cd03362">
    <property type="entry name" value="TOPRIM_TopoIA_TopoIII"/>
    <property type="match status" value="1"/>
</dbReference>
<keyword evidence="7" id="KW-0067">ATP-binding</keyword>
<dbReference type="Gene3D" id="1.10.150.80">
    <property type="entry name" value="HRDC domain"/>
    <property type="match status" value="1"/>
</dbReference>
<keyword evidence="6" id="KW-0347">Helicase</keyword>
<dbReference type="SMART" id="SM00437">
    <property type="entry name" value="TOP1Ac"/>
    <property type="match status" value="1"/>
</dbReference>
<dbReference type="Gene3D" id="1.10.290.10">
    <property type="entry name" value="Topoisomerase I, domain 4"/>
    <property type="match status" value="1"/>
</dbReference>
<comment type="catalytic activity">
    <reaction evidence="12">
        <text>Couples ATP hydrolysis with the unwinding of duplex DNA by translocating in the 3'-5' direction.</text>
        <dbReference type="EC" id="5.6.2.4"/>
    </reaction>
</comment>
<dbReference type="GO" id="GO:0009378">
    <property type="term" value="F:four-way junction helicase activity"/>
    <property type="evidence" value="ECO:0007669"/>
    <property type="project" value="TreeGrafter"/>
</dbReference>
<evidence type="ECO:0000259" key="19">
    <source>
        <dbReference type="PROSITE" id="PS51192"/>
    </source>
</evidence>
<dbReference type="GO" id="GO:0005524">
    <property type="term" value="F:ATP binding"/>
    <property type="evidence" value="ECO:0007669"/>
    <property type="project" value="UniProtKB-KW"/>
</dbReference>
<dbReference type="InterPro" id="IPR003601">
    <property type="entry name" value="Topo_IA_2"/>
</dbReference>
<dbReference type="SUPFAM" id="SSF47819">
    <property type="entry name" value="HRDC-like"/>
    <property type="match status" value="1"/>
</dbReference>
<dbReference type="GO" id="GO:0043138">
    <property type="term" value="F:3'-5' DNA helicase activity"/>
    <property type="evidence" value="ECO:0007669"/>
    <property type="project" value="UniProtKB-EC"/>
</dbReference>
<feature type="domain" description="Helicase C-terminal" evidence="20">
    <location>
        <begin position="888"/>
        <end position="1031"/>
    </location>
</feature>
<dbReference type="Pfam" id="PF00271">
    <property type="entry name" value="Helicase_C"/>
    <property type="match status" value="1"/>
</dbReference>
<dbReference type="GO" id="GO:0003917">
    <property type="term" value="F:DNA topoisomerase type I (single strand cut, ATP-independent) activity"/>
    <property type="evidence" value="ECO:0007669"/>
    <property type="project" value="InterPro"/>
</dbReference>
<dbReference type="InterPro" id="IPR032284">
    <property type="entry name" value="RecQ_Zn-bd"/>
</dbReference>
<dbReference type="PROSITE" id="PS52039">
    <property type="entry name" value="TOPO_IA_2"/>
    <property type="match status" value="1"/>
</dbReference>
<sequence>MPTLVLAEKPSVARDIAATLGATQRRRGFLEGGGYRVTWAVGHLVGLAEPSEIEPAWKRWRLDLLPMLPREWPLRVLDHAADQFEVVARLMNASDVSEIVAATDAGREGELIFRYIYEKTGCTRPWRRLWISALTQDAIRGGFRRLRGGAEFDALANAARARSRADWLVGMNLSRAYSLLYDDQLSVGRVQTPTLAMLVTREREIREFVPVHYREVVARFAAAPGEFEGTYHRADPEPDSSRSGTGPTTRWKPPKSALARLPAKGDEAAAVIARAKTGAAALAHVLRTKQSIAPPFLYDLTELQRHANRLYGMSAKRTLDVAQELYERHKAISYPRTDSRHLDRETASTLPGIIDAIAPGYPGMVAEASGERSLGGRYVDDAKVSDHHAILPTAERPNLRAGSELFKIYDLVCRRLLAAYHPNYIEAITTVESQIVSGSAPEQIVDRYVSRGTSVEQEGWKLLDIKRRGGKGKRGAPSLPGGLEPGQAAEVVSVEAVDKQTEPPRPHTEASLLTAMETAGRTVSEKQLSEAMRGCGLGTPATRAATIETLLQRDYAVREGNKTLRASEKGERLIDAVHEQVKSPAMTGEWELALHQMGGGPGELASFMARIEAYVAEVVGTVTQSADAPASASSSAGPSARAPAGETRAAPLRAVHNPEPVPVAELPALLEARFGFREFRAHQQEICAAVTAGSSALVVMPTGAGKSLCYQLPGIARGGTTLVISPLIALIEDQVEKLRALGFAAERIHSGLGRVASRQVCRRYLDGELEFFFMAPERLAVPGFPQMLAKRWPSLIAVDEAHCISHWGHDFRPDYRMLEARLRPLTHPSSGGAGVPIIALTATATPLVQRDILQQLGLTDAAAFIKGFRRTNLAIELVEVASSERAGICKQLLADPERRPAIIYAPTRKVCEQLAAALSGRGKGAYPVAAYHAGMNPQARARAQDQFLRGDSSVIVATVAFGMGIDKADVRTVVHVASPGSLEGYYQEIGRAGRDGLPSRTILLHTYADRRTHEFFLERDYPEPDQLAAVARLLGTQAVPRATLQRRARIKTDDMDKILEKLWLHGGALIDPEENVRRGPEDWRTPYVAQREHRQAQLDRVTMFLSAGRCRMLELVEHFGDREDSGSTCGRCDVCAPQTALVAREQSPSDAQRACMRGILRTLADDPRGVAAGRLFSEVAEGQLPRSSFERVLQALERAGYLEVNEDRFTPSGGTQEIAFRRVVLAQAPPRREAELDAALSKVMISVDLSGGSSETRAGERKRKRKPGGRKSGTKSGTKTRAAKPSTRKPRGSRGAGSPRLEALQTWRLNQARAKGVPAFRILSNKQLLALAAGEVHDLESLREVPGIGAKTIERYGSALVRVLRGRG</sequence>
<dbReference type="GO" id="GO:0005737">
    <property type="term" value="C:cytoplasm"/>
    <property type="evidence" value="ECO:0007669"/>
    <property type="project" value="TreeGrafter"/>
</dbReference>
<dbReference type="InterPro" id="IPR005738">
    <property type="entry name" value="TopoIII"/>
</dbReference>
<dbReference type="SMART" id="SM00436">
    <property type="entry name" value="TOP1Bc"/>
    <property type="match status" value="1"/>
</dbReference>
<dbReference type="InterPro" id="IPR027417">
    <property type="entry name" value="P-loop_NTPase"/>
</dbReference>
<keyword evidence="4" id="KW-0547">Nucleotide-binding</keyword>
<protein>
    <recommendedName>
        <fullName evidence="14">ATP-dependent DNA helicase RecQ</fullName>
        <ecNumber evidence="13">5.6.2.4</ecNumber>
    </recommendedName>
    <alternativeName>
        <fullName evidence="15">DNA 3'-5' helicase RecQ</fullName>
    </alternativeName>
</protein>
<dbReference type="EC" id="5.6.2.4" evidence="13"/>
<comment type="similarity">
    <text evidence="2">Belongs to the helicase family. RecQ subfamily.</text>
</comment>
<dbReference type="NCBIfam" id="TIGR01056">
    <property type="entry name" value="topB"/>
    <property type="match status" value="1"/>
</dbReference>
<feature type="domain" description="HRDC" evidence="18">
    <location>
        <begin position="1294"/>
        <end position="1368"/>
    </location>
</feature>
<evidence type="ECO:0000259" key="18">
    <source>
        <dbReference type="PROSITE" id="PS50967"/>
    </source>
</evidence>
<dbReference type="GO" id="GO:0016787">
    <property type="term" value="F:hydrolase activity"/>
    <property type="evidence" value="ECO:0007669"/>
    <property type="project" value="UniProtKB-KW"/>
</dbReference>
<feature type="domain" description="Topo IA-type catalytic" evidence="21">
    <location>
        <begin position="152"/>
        <end position="619"/>
    </location>
</feature>
<dbReference type="Pfam" id="PF01131">
    <property type="entry name" value="Topoisom_bac"/>
    <property type="match status" value="1"/>
</dbReference>
<dbReference type="InterPro" id="IPR023406">
    <property type="entry name" value="Topo_IA_AS"/>
</dbReference>
<keyword evidence="5" id="KW-0378">Hydrolase</keyword>
<dbReference type="NCBIfam" id="TIGR00614">
    <property type="entry name" value="recQ_fam"/>
    <property type="match status" value="1"/>
</dbReference>
<dbReference type="SUPFAM" id="SSF52540">
    <property type="entry name" value="P-loop containing nucleoside triphosphate hydrolases"/>
    <property type="match status" value="1"/>
</dbReference>
<dbReference type="FunFam" id="3.40.50.300:FF:001389">
    <property type="entry name" value="ATP-dependent DNA helicase RecQ"/>
    <property type="match status" value="1"/>
</dbReference>
<evidence type="ECO:0000256" key="9">
    <source>
        <dbReference type="ARBA" id="ARBA00023029"/>
    </source>
</evidence>
<feature type="region of interest" description="Disordered" evidence="16">
    <location>
        <begin position="1251"/>
        <end position="1301"/>
    </location>
</feature>
<dbReference type="InterPro" id="IPR013497">
    <property type="entry name" value="Topo_IA_cen"/>
</dbReference>
<keyword evidence="10" id="KW-0238">DNA-binding</keyword>
<dbReference type="InterPro" id="IPR013825">
    <property type="entry name" value="Topo_IA_cen_sub2"/>
</dbReference>
<dbReference type="InterPro" id="IPR010997">
    <property type="entry name" value="HRDC-like_sf"/>
</dbReference>
<comment type="cofactor">
    <cofactor evidence="1">
        <name>Mg(2+)</name>
        <dbReference type="ChEBI" id="CHEBI:18420"/>
    </cofactor>
</comment>
<dbReference type="PRINTS" id="PR00417">
    <property type="entry name" value="PRTPISMRASEI"/>
</dbReference>
<comment type="caution">
    <text evidence="22">The sequence shown here is derived from an EMBL/GenBank/DDBJ whole genome shotgun (WGS) entry which is preliminary data.</text>
</comment>
<feature type="domain" description="Toprim" evidence="17">
    <location>
        <begin position="2"/>
        <end position="135"/>
    </location>
</feature>
<evidence type="ECO:0000259" key="21">
    <source>
        <dbReference type="PROSITE" id="PS52039"/>
    </source>
</evidence>
<dbReference type="PROSITE" id="PS50967">
    <property type="entry name" value="HRDC"/>
    <property type="match status" value="1"/>
</dbReference>
<evidence type="ECO:0000256" key="16">
    <source>
        <dbReference type="SAM" id="MobiDB-lite"/>
    </source>
</evidence>
<keyword evidence="3" id="KW-0479">Metal-binding</keyword>
<evidence type="ECO:0000259" key="20">
    <source>
        <dbReference type="PROSITE" id="PS51194"/>
    </source>
</evidence>
<dbReference type="OrthoDB" id="9804262at2"/>
<feature type="region of interest" description="Disordered" evidence="16">
    <location>
        <begin position="229"/>
        <end position="259"/>
    </location>
</feature>
<keyword evidence="9" id="KW-0799">Topoisomerase</keyword>
<evidence type="ECO:0000256" key="4">
    <source>
        <dbReference type="ARBA" id="ARBA00022741"/>
    </source>
</evidence>
<evidence type="ECO:0000313" key="23">
    <source>
        <dbReference type="Proteomes" id="UP000238823"/>
    </source>
</evidence>
<dbReference type="Pfam" id="PF01751">
    <property type="entry name" value="Toprim"/>
    <property type="match status" value="1"/>
</dbReference>
<evidence type="ECO:0000256" key="15">
    <source>
        <dbReference type="ARBA" id="ARBA00044550"/>
    </source>
</evidence>
<dbReference type="SMART" id="SM00487">
    <property type="entry name" value="DEXDc"/>
    <property type="match status" value="1"/>
</dbReference>
<dbReference type="InterPro" id="IPR023405">
    <property type="entry name" value="Topo_IA_core_domain"/>
</dbReference>
<feature type="compositionally biased region" description="Basic residues" evidence="16">
    <location>
        <begin position="1260"/>
        <end position="1273"/>
    </location>
</feature>
<dbReference type="Gene3D" id="2.70.20.10">
    <property type="entry name" value="Topoisomerase I, domain 3"/>
    <property type="match status" value="1"/>
</dbReference>
<accession>A0A2S9XL85</accession>
<evidence type="ECO:0000256" key="5">
    <source>
        <dbReference type="ARBA" id="ARBA00022801"/>
    </source>
</evidence>
<feature type="domain" description="Helicase ATP-binding" evidence="19">
    <location>
        <begin position="687"/>
        <end position="862"/>
    </location>
</feature>
<evidence type="ECO:0000256" key="11">
    <source>
        <dbReference type="ARBA" id="ARBA00023235"/>
    </source>
</evidence>
<dbReference type="InterPro" id="IPR013824">
    <property type="entry name" value="Topo_IA_cen_sub1"/>
</dbReference>
<dbReference type="InterPro" id="IPR011545">
    <property type="entry name" value="DEAD/DEAH_box_helicase_dom"/>
</dbReference>
<evidence type="ECO:0000256" key="7">
    <source>
        <dbReference type="ARBA" id="ARBA00022840"/>
    </source>
</evidence>
<keyword evidence="8" id="KW-0460">Magnesium</keyword>
<evidence type="ECO:0000256" key="10">
    <source>
        <dbReference type="ARBA" id="ARBA00023125"/>
    </source>
</evidence>
<dbReference type="GO" id="GO:0003677">
    <property type="term" value="F:DNA binding"/>
    <property type="evidence" value="ECO:0007669"/>
    <property type="project" value="UniProtKB-KW"/>
</dbReference>
<dbReference type="Pfam" id="PF00570">
    <property type="entry name" value="HRDC"/>
    <property type="match status" value="1"/>
</dbReference>
<dbReference type="Gene3D" id="3.40.50.300">
    <property type="entry name" value="P-loop containing nucleotide triphosphate hydrolases"/>
    <property type="match status" value="2"/>
</dbReference>
<dbReference type="GO" id="GO:0006310">
    <property type="term" value="P:DNA recombination"/>
    <property type="evidence" value="ECO:0007669"/>
    <property type="project" value="InterPro"/>
</dbReference>
<evidence type="ECO:0000256" key="1">
    <source>
        <dbReference type="ARBA" id="ARBA00001946"/>
    </source>
</evidence>
<dbReference type="Pfam" id="PF00270">
    <property type="entry name" value="DEAD"/>
    <property type="match status" value="1"/>
</dbReference>
<dbReference type="PROSITE" id="PS51192">
    <property type="entry name" value="HELICASE_ATP_BIND_1"/>
    <property type="match status" value="1"/>
</dbReference>
<evidence type="ECO:0000256" key="8">
    <source>
        <dbReference type="ARBA" id="ARBA00022842"/>
    </source>
</evidence>